<dbReference type="PANTHER" id="PTHR35176:SF1">
    <property type="entry name" value="F420H(2)-DEPENDENT BILIVERDIN REDUCTASE"/>
    <property type="match status" value="1"/>
</dbReference>
<dbReference type="Proteomes" id="UP001236014">
    <property type="component" value="Chromosome"/>
</dbReference>
<name>A0A9Y2IGR2_9PSEU</name>
<dbReference type="PANTHER" id="PTHR35176">
    <property type="entry name" value="HEME OXYGENASE HI_0854-RELATED"/>
    <property type="match status" value="1"/>
</dbReference>
<proteinExistence type="predicted"/>
<dbReference type="AlphaFoldDB" id="A0A9Y2IGR2"/>
<dbReference type="GO" id="GO:0005829">
    <property type="term" value="C:cytosol"/>
    <property type="evidence" value="ECO:0007669"/>
    <property type="project" value="TreeGrafter"/>
</dbReference>
<dbReference type="EMBL" id="CP127294">
    <property type="protein sequence ID" value="WIX79159.1"/>
    <property type="molecule type" value="Genomic_DNA"/>
</dbReference>
<dbReference type="InterPro" id="IPR011576">
    <property type="entry name" value="Pyridox_Oxase_N"/>
</dbReference>
<evidence type="ECO:0000259" key="2">
    <source>
        <dbReference type="Pfam" id="PF01243"/>
    </source>
</evidence>
<evidence type="ECO:0000313" key="4">
    <source>
        <dbReference type="Proteomes" id="UP001236014"/>
    </source>
</evidence>
<organism evidence="3 4">
    <name type="scientific">Amycolatopsis carbonis</name>
    <dbReference type="NCBI Taxonomy" id="715471"/>
    <lineage>
        <taxon>Bacteria</taxon>
        <taxon>Bacillati</taxon>
        <taxon>Actinomycetota</taxon>
        <taxon>Actinomycetes</taxon>
        <taxon>Pseudonocardiales</taxon>
        <taxon>Pseudonocardiaceae</taxon>
        <taxon>Amycolatopsis</taxon>
    </lineage>
</organism>
<sequence length="133" mass="14723">MEIDLSTRGDEFRAFWTERRLASLTTVRPDGTPHVVAVGVTVDFEAGVARVITFSDSHKARLAKAAGEDGVAAAVCQLEGPVWSTLEGRMFLREDAEAVKDAEDRYAARYRQPKPNPKRVVLEIRIKRVIGNA</sequence>
<evidence type="ECO:0000313" key="3">
    <source>
        <dbReference type="EMBL" id="WIX79159.1"/>
    </source>
</evidence>
<feature type="domain" description="Pyridoxamine 5'-phosphate oxidase N-terminal" evidence="2">
    <location>
        <begin position="10"/>
        <end position="130"/>
    </location>
</feature>
<reference evidence="3 4" key="1">
    <citation type="submission" date="2023-06" db="EMBL/GenBank/DDBJ databases">
        <authorList>
            <person name="Oyuntsetseg B."/>
            <person name="Kim S.B."/>
        </authorList>
    </citation>
    <scope>NUCLEOTIDE SEQUENCE [LARGE SCALE GENOMIC DNA]</scope>
    <source>
        <strain evidence="3 4">2-15</strain>
    </source>
</reference>
<evidence type="ECO:0000256" key="1">
    <source>
        <dbReference type="ARBA" id="ARBA00023002"/>
    </source>
</evidence>
<gene>
    <name evidence="3" type="ORF">QRX50_48910</name>
</gene>
<dbReference type="GO" id="GO:0070967">
    <property type="term" value="F:coenzyme F420 binding"/>
    <property type="evidence" value="ECO:0007669"/>
    <property type="project" value="TreeGrafter"/>
</dbReference>
<dbReference type="GO" id="GO:0016627">
    <property type="term" value="F:oxidoreductase activity, acting on the CH-CH group of donors"/>
    <property type="evidence" value="ECO:0007669"/>
    <property type="project" value="TreeGrafter"/>
</dbReference>
<dbReference type="Gene3D" id="2.30.110.10">
    <property type="entry name" value="Electron Transport, Fmn-binding Protein, Chain A"/>
    <property type="match status" value="1"/>
</dbReference>
<protein>
    <submittedName>
        <fullName evidence="3">Pyridoxamine 5'-phosphate oxidase family protein</fullName>
    </submittedName>
</protein>
<dbReference type="InterPro" id="IPR012349">
    <property type="entry name" value="Split_barrel_FMN-bd"/>
</dbReference>
<dbReference type="InterPro" id="IPR052019">
    <property type="entry name" value="F420H2_bilvrd_red/Heme_oxyg"/>
</dbReference>
<dbReference type="SUPFAM" id="SSF50475">
    <property type="entry name" value="FMN-binding split barrel"/>
    <property type="match status" value="1"/>
</dbReference>
<keyword evidence="1" id="KW-0560">Oxidoreductase</keyword>
<dbReference type="RefSeq" id="WP_285969851.1">
    <property type="nucleotide sequence ID" value="NZ_CP127294.1"/>
</dbReference>
<dbReference type="KEGG" id="acab:QRX50_48910"/>
<dbReference type="Pfam" id="PF01243">
    <property type="entry name" value="PNPOx_N"/>
    <property type="match status" value="1"/>
</dbReference>
<accession>A0A9Y2IGR2</accession>
<keyword evidence="4" id="KW-1185">Reference proteome</keyword>